<dbReference type="EMBL" id="JACJRF010000003">
    <property type="protein sequence ID" value="MBD2343007.1"/>
    <property type="molecule type" value="Genomic_DNA"/>
</dbReference>
<reference evidence="1 2" key="1">
    <citation type="journal article" date="2020" name="ISME J.">
        <title>Comparative genomics reveals insights into cyanobacterial evolution and habitat adaptation.</title>
        <authorList>
            <person name="Chen M.Y."/>
            <person name="Teng W.K."/>
            <person name="Zhao L."/>
            <person name="Hu C.X."/>
            <person name="Zhou Y.K."/>
            <person name="Han B.P."/>
            <person name="Song L.R."/>
            <person name="Shu W.S."/>
        </authorList>
    </citation>
    <scope>NUCLEOTIDE SEQUENCE [LARGE SCALE GENOMIC DNA]</scope>
    <source>
        <strain evidence="1 2">FACHB-260</strain>
    </source>
</reference>
<organism evidence="1 2">
    <name type="scientific">Anabaena subtropica FACHB-260</name>
    <dbReference type="NCBI Taxonomy" id="2692884"/>
    <lineage>
        <taxon>Bacteria</taxon>
        <taxon>Bacillati</taxon>
        <taxon>Cyanobacteriota</taxon>
        <taxon>Cyanophyceae</taxon>
        <taxon>Nostocales</taxon>
        <taxon>Nostocaceae</taxon>
        <taxon>Anabaena</taxon>
    </lineage>
</organism>
<protein>
    <submittedName>
        <fullName evidence="1">Uncharacterized protein</fullName>
    </submittedName>
</protein>
<keyword evidence="2" id="KW-1185">Reference proteome</keyword>
<comment type="caution">
    <text evidence="1">The sequence shown here is derived from an EMBL/GenBank/DDBJ whole genome shotgun (WGS) entry which is preliminary data.</text>
</comment>
<name>A0ABR8CIH6_9NOST</name>
<accession>A0ABR8CIH6</accession>
<dbReference type="Proteomes" id="UP000607281">
    <property type="component" value="Unassembled WGS sequence"/>
</dbReference>
<dbReference type="RefSeq" id="WP_190405495.1">
    <property type="nucleotide sequence ID" value="NZ_JACJRF010000003.1"/>
</dbReference>
<evidence type="ECO:0000313" key="2">
    <source>
        <dbReference type="Proteomes" id="UP000607281"/>
    </source>
</evidence>
<proteinExistence type="predicted"/>
<evidence type="ECO:0000313" key="1">
    <source>
        <dbReference type="EMBL" id="MBD2343007.1"/>
    </source>
</evidence>
<sequence>MSHQIPELTLETQANIIGGVNLSITNNTDKNLTQIRIDKGSARIRVNLGEVSPNQNFRSQSGDCRSYFDEFTGQFTFSCSLRDSSGTGENFFPSL</sequence>
<gene>
    <name evidence="1" type="ORF">H6G18_02445</name>
</gene>